<organism evidence="2 3">
    <name type="scientific">Microbaculum marinum</name>
    <dbReference type="NCBI Taxonomy" id="1764581"/>
    <lineage>
        <taxon>Bacteria</taxon>
        <taxon>Pseudomonadati</taxon>
        <taxon>Pseudomonadota</taxon>
        <taxon>Alphaproteobacteria</taxon>
        <taxon>Hyphomicrobiales</taxon>
        <taxon>Tepidamorphaceae</taxon>
        <taxon>Microbaculum</taxon>
    </lineage>
</organism>
<dbReference type="EMBL" id="JAZHOF010000003">
    <property type="protein sequence ID" value="MEJ8571248.1"/>
    <property type="molecule type" value="Genomic_DNA"/>
</dbReference>
<keyword evidence="3" id="KW-1185">Reference proteome</keyword>
<feature type="chain" id="PRO_5043320256" description="Lipoprotein" evidence="1">
    <location>
        <begin position="22"/>
        <end position="105"/>
    </location>
</feature>
<proteinExistence type="predicted"/>
<gene>
    <name evidence="2" type="ORF">V3328_07175</name>
</gene>
<evidence type="ECO:0000256" key="1">
    <source>
        <dbReference type="SAM" id="SignalP"/>
    </source>
</evidence>
<accession>A0AAW9RT44</accession>
<protein>
    <recommendedName>
        <fullName evidence="4">Lipoprotein</fullName>
    </recommendedName>
</protein>
<dbReference type="AlphaFoldDB" id="A0AAW9RT44"/>
<evidence type="ECO:0000313" key="3">
    <source>
        <dbReference type="Proteomes" id="UP001378188"/>
    </source>
</evidence>
<reference evidence="2 3" key="1">
    <citation type="submission" date="2024-02" db="EMBL/GenBank/DDBJ databases">
        <title>Genome analysis and characterization of Microbaculum marinisediminis sp. nov., isolated from marine sediment.</title>
        <authorList>
            <person name="Du Z.-J."/>
            <person name="Ye Y.-Q."/>
            <person name="Zhang Z.-R."/>
            <person name="Yuan S.-M."/>
            <person name="Zhang X.-Y."/>
        </authorList>
    </citation>
    <scope>NUCLEOTIDE SEQUENCE [LARGE SCALE GENOMIC DNA]</scope>
    <source>
        <strain evidence="2 3">SDUM1044001</strain>
    </source>
</reference>
<feature type="signal peptide" evidence="1">
    <location>
        <begin position="1"/>
        <end position="21"/>
    </location>
</feature>
<sequence>MRLAASLIALSLCAGCATVDAQDRVDITDFDVLPDGRFVYTTDLTVPAGKRPEEVPIGRERWLNEWLVQNSMCPGGYEILDRTFVATHGSLTGQVYQATYTGACV</sequence>
<dbReference type="Proteomes" id="UP001378188">
    <property type="component" value="Unassembled WGS sequence"/>
</dbReference>
<evidence type="ECO:0008006" key="4">
    <source>
        <dbReference type="Google" id="ProtNLM"/>
    </source>
</evidence>
<dbReference type="RefSeq" id="WP_340328951.1">
    <property type="nucleotide sequence ID" value="NZ_JAZHOF010000003.1"/>
</dbReference>
<name>A0AAW9RT44_9HYPH</name>
<evidence type="ECO:0000313" key="2">
    <source>
        <dbReference type="EMBL" id="MEJ8571248.1"/>
    </source>
</evidence>
<comment type="caution">
    <text evidence="2">The sequence shown here is derived from an EMBL/GenBank/DDBJ whole genome shotgun (WGS) entry which is preliminary data.</text>
</comment>
<keyword evidence="1" id="KW-0732">Signal</keyword>